<dbReference type="EMBL" id="BGZK01000361">
    <property type="protein sequence ID" value="GBP39158.1"/>
    <property type="molecule type" value="Genomic_DNA"/>
</dbReference>
<proteinExistence type="predicted"/>
<sequence length="71" mass="7998">MQPPTHSLYHHAVCRPTRRDHKKKTALNTPDQRIHTEPSAIFTDTYRYKLAALSGVLRPSPGAGRFGPFSI</sequence>
<accession>A0A4C1VJ75</accession>
<protein>
    <submittedName>
        <fullName evidence="2">Uncharacterized protein</fullName>
    </submittedName>
</protein>
<keyword evidence="3" id="KW-1185">Reference proteome</keyword>
<name>A0A4C1VJ75_EUMVA</name>
<feature type="region of interest" description="Disordered" evidence="1">
    <location>
        <begin position="1"/>
        <end position="27"/>
    </location>
</feature>
<organism evidence="2 3">
    <name type="scientific">Eumeta variegata</name>
    <name type="common">Bagworm moth</name>
    <name type="synonym">Eumeta japonica</name>
    <dbReference type="NCBI Taxonomy" id="151549"/>
    <lineage>
        <taxon>Eukaryota</taxon>
        <taxon>Metazoa</taxon>
        <taxon>Ecdysozoa</taxon>
        <taxon>Arthropoda</taxon>
        <taxon>Hexapoda</taxon>
        <taxon>Insecta</taxon>
        <taxon>Pterygota</taxon>
        <taxon>Neoptera</taxon>
        <taxon>Endopterygota</taxon>
        <taxon>Lepidoptera</taxon>
        <taxon>Glossata</taxon>
        <taxon>Ditrysia</taxon>
        <taxon>Tineoidea</taxon>
        <taxon>Psychidae</taxon>
        <taxon>Oiketicinae</taxon>
        <taxon>Eumeta</taxon>
    </lineage>
</organism>
<reference evidence="2 3" key="1">
    <citation type="journal article" date="2019" name="Commun. Biol.">
        <title>The bagworm genome reveals a unique fibroin gene that provides high tensile strength.</title>
        <authorList>
            <person name="Kono N."/>
            <person name="Nakamura H."/>
            <person name="Ohtoshi R."/>
            <person name="Tomita M."/>
            <person name="Numata K."/>
            <person name="Arakawa K."/>
        </authorList>
    </citation>
    <scope>NUCLEOTIDE SEQUENCE [LARGE SCALE GENOMIC DNA]</scope>
</reference>
<evidence type="ECO:0000256" key="1">
    <source>
        <dbReference type="SAM" id="MobiDB-lite"/>
    </source>
</evidence>
<gene>
    <name evidence="2" type="ORF">EVAR_26944_1</name>
</gene>
<comment type="caution">
    <text evidence="2">The sequence shown here is derived from an EMBL/GenBank/DDBJ whole genome shotgun (WGS) entry which is preliminary data.</text>
</comment>
<dbReference type="AlphaFoldDB" id="A0A4C1VJ75"/>
<evidence type="ECO:0000313" key="2">
    <source>
        <dbReference type="EMBL" id="GBP39158.1"/>
    </source>
</evidence>
<feature type="compositionally biased region" description="Basic residues" evidence="1">
    <location>
        <begin position="8"/>
        <end position="25"/>
    </location>
</feature>
<dbReference type="Proteomes" id="UP000299102">
    <property type="component" value="Unassembled WGS sequence"/>
</dbReference>
<evidence type="ECO:0000313" key="3">
    <source>
        <dbReference type="Proteomes" id="UP000299102"/>
    </source>
</evidence>